<evidence type="ECO:0000313" key="1">
    <source>
        <dbReference type="EMBL" id="WRY33438.1"/>
    </source>
</evidence>
<accession>A0ABZ1DXB6</accession>
<reference evidence="1 2" key="1">
    <citation type="submission" date="2023-09" db="EMBL/GenBank/DDBJ databases">
        <title>Thioclava shenzhenensis sp. nov., a multidrug resistant bacteria-antagonizing species isolated from coastal seawater.</title>
        <authorList>
            <person name="Long M."/>
        </authorList>
    </citation>
    <scope>NUCLEOTIDE SEQUENCE [LARGE SCALE GENOMIC DNA]</scope>
    <source>
        <strain evidence="1 2">FTW29</strain>
    </source>
</reference>
<organism evidence="1 2">
    <name type="scientific">Thioclava litoralis</name>
    <dbReference type="NCBI Taxonomy" id="3076557"/>
    <lineage>
        <taxon>Bacteria</taxon>
        <taxon>Pseudomonadati</taxon>
        <taxon>Pseudomonadota</taxon>
        <taxon>Alphaproteobacteria</taxon>
        <taxon>Rhodobacterales</taxon>
        <taxon>Paracoccaceae</taxon>
        <taxon>Thioclava</taxon>
    </lineage>
</organism>
<dbReference type="Proteomes" id="UP001623290">
    <property type="component" value="Chromosome"/>
</dbReference>
<evidence type="ECO:0000313" key="2">
    <source>
        <dbReference type="Proteomes" id="UP001623290"/>
    </source>
</evidence>
<protein>
    <submittedName>
        <fullName evidence="1">Uncharacterized protein</fullName>
    </submittedName>
</protein>
<proteinExistence type="predicted"/>
<name>A0ABZ1DXB6_9RHOB</name>
<dbReference type="EMBL" id="CP135443">
    <property type="protein sequence ID" value="WRY33438.1"/>
    <property type="molecule type" value="Genomic_DNA"/>
</dbReference>
<sequence length="76" mass="7821">MVERTVGPPPRPQKLVLSTRLDGLRGGKAVEVVAQGGCSLSLRVIEAGGAVDAVVDLSPALARLVAQSILNFVGDE</sequence>
<dbReference type="RefSeq" id="WP_406720706.1">
    <property type="nucleotide sequence ID" value="NZ_CP135443.1"/>
</dbReference>
<gene>
    <name evidence="1" type="ORF">RPE78_12250</name>
</gene>
<keyword evidence="2" id="KW-1185">Reference proteome</keyword>